<dbReference type="Pfam" id="PF05635">
    <property type="entry name" value="23S_rRNA_IVP"/>
    <property type="match status" value="1"/>
</dbReference>
<dbReference type="AlphaFoldDB" id="A0A2M6W0D1"/>
<dbReference type="InterPro" id="IPR036583">
    <property type="entry name" value="23S_rRNA_IVS_sf"/>
</dbReference>
<name>A0A2M6W0D1_9BACT</name>
<dbReference type="Gene3D" id="1.20.1440.60">
    <property type="entry name" value="23S rRNA-intervening sequence"/>
    <property type="match status" value="1"/>
</dbReference>
<dbReference type="NCBIfam" id="TIGR02436">
    <property type="entry name" value="four helix bundle protein"/>
    <property type="match status" value="1"/>
</dbReference>
<dbReference type="InterPro" id="IPR012657">
    <property type="entry name" value="23S_rRNA-intervening_sequence"/>
</dbReference>
<proteinExistence type="predicted"/>
<accession>A0A2M6W0D1</accession>
<evidence type="ECO:0000313" key="2">
    <source>
        <dbReference type="Proteomes" id="UP000229362"/>
    </source>
</evidence>
<gene>
    <name evidence="1" type="ORF">COU33_04380</name>
</gene>
<dbReference type="PANTHER" id="PTHR38471:SF2">
    <property type="entry name" value="FOUR HELIX BUNDLE PROTEIN"/>
    <property type="match status" value="1"/>
</dbReference>
<organism evidence="1 2">
    <name type="scientific">Candidatus Magasanikbacteria bacterium CG10_big_fil_rev_8_21_14_0_10_43_6</name>
    <dbReference type="NCBI Taxonomy" id="1974650"/>
    <lineage>
        <taxon>Bacteria</taxon>
        <taxon>Candidatus Magasanikiibacteriota</taxon>
    </lineage>
</organism>
<dbReference type="Proteomes" id="UP000229362">
    <property type="component" value="Unassembled WGS sequence"/>
</dbReference>
<protein>
    <submittedName>
        <fullName evidence="1">Four helix bundle protein</fullName>
    </submittedName>
</protein>
<comment type="caution">
    <text evidence="1">The sequence shown here is derived from an EMBL/GenBank/DDBJ whole genome shotgun (WGS) entry which is preliminary data.</text>
</comment>
<dbReference type="PANTHER" id="PTHR38471">
    <property type="entry name" value="FOUR HELIX BUNDLE PROTEIN"/>
    <property type="match status" value="1"/>
</dbReference>
<dbReference type="EMBL" id="PFBZ01000189">
    <property type="protein sequence ID" value="PIT86218.1"/>
    <property type="molecule type" value="Genomic_DNA"/>
</dbReference>
<sequence length="124" mass="14361">MSEIKGEKIYDLEQRTLEFAQHVRLFVRKLPRTIATLEDGKQLVRSSGSIGANYIEANENLSIKDFYYRVRICRKEAKETVYWLALLDSSDVTIEKERQTLQVLMQEATELQKIFGSIVSKNTS</sequence>
<dbReference type="SUPFAM" id="SSF158446">
    <property type="entry name" value="IVS-encoded protein-like"/>
    <property type="match status" value="1"/>
</dbReference>
<reference evidence="2" key="1">
    <citation type="submission" date="2017-09" db="EMBL/GenBank/DDBJ databases">
        <title>Depth-based differentiation of microbial function through sediment-hosted aquifers and enrichment of novel symbionts in the deep terrestrial subsurface.</title>
        <authorList>
            <person name="Probst A.J."/>
            <person name="Ladd B."/>
            <person name="Jarett J.K."/>
            <person name="Geller-Mcgrath D.E."/>
            <person name="Sieber C.M.K."/>
            <person name="Emerson J.B."/>
            <person name="Anantharaman K."/>
            <person name="Thomas B.C."/>
            <person name="Malmstrom R."/>
            <person name="Stieglmeier M."/>
            <person name="Klingl A."/>
            <person name="Woyke T."/>
            <person name="Ryan C.M."/>
            <person name="Banfield J.F."/>
        </authorList>
    </citation>
    <scope>NUCLEOTIDE SEQUENCE [LARGE SCALE GENOMIC DNA]</scope>
</reference>
<evidence type="ECO:0000313" key="1">
    <source>
        <dbReference type="EMBL" id="PIT86218.1"/>
    </source>
</evidence>